<proteinExistence type="predicted"/>
<dbReference type="Proteomes" id="UP000001338">
    <property type="component" value="Unassembled WGS sequence"/>
</dbReference>
<evidence type="ECO:0000313" key="1">
    <source>
        <dbReference type="EMBL" id="EKR62456.1"/>
    </source>
</evidence>
<sequence length="53" mass="6024">MIRNPLCETVLSSYNSQIFSQEVGTHTNSFFMKLSLSFNLKNDRSTSGLRPLL</sequence>
<dbReference type="EMBL" id="AFLV02000081">
    <property type="protein sequence ID" value="EKR62456.1"/>
    <property type="molecule type" value="Genomic_DNA"/>
</dbReference>
<comment type="caution">
    <text evidence="1">The sequence shown here is derived from an EMBL/GenBank/DDBJ whole genome shotgun (WGS) entry which is preliminary data.</text>
</comment>
<accession>A0A828YWR2</accession>
<protein>
    <submittedName>
        <fullName evidence="1">Uncharacterized protein</fullName>
    </submittedName>
</protein>
<reference evidence="1 2" key="1">
    <citation type="submission" date="2012-10" db="EMBL/GenBank/DDBJ databases">
        <authorList>
            <person name="Harkins D.M."/>
            <person name="Durkin A.S."/>
            <person name="Brinkac L.M."/>
            <person name="Haft D.H."/>
            <person name="Selengut J.D."/>
            <person name="Sanka R."/>
            <person name="DePew J."/>
            <person name="Purushe J."/>
            <person name="Whelen A.C."/>
            <person name="Vinetz J.M."/>
            <person name="Sutton G.G."/>
            <person name="Nierman W.C."/>
            <person name="Fouts D.E."/>
        </authorList>
    </citation>
    <scope>NUCLEOTIDE SEQUENCE [LARGE SCALE GENOMIC DNA]</scope>
    <source>
        <strain evidence="1 2">2006001853</strain>
    </source>
</reference>
<evidence type="ECO:0000313" key="2">
    <source>
        <dbReference type="Proteomes" id="UP000001338"/>
    </source>
</evidence>
<gene>
    <name evidence="1" type="ORF">LEP1GSC036_1671</name>
</gene>
<name>A0A828YWR2_9LEPT</name>
<organism evidence="1 2">
    <name type="scientific">Leptospira weilii str. 2006001853</name>
    <dbReference type="NCBI Taxonomy" id="1001589"/>
    <lineage>
        <taxon>Bacteria</taxon>
        <taxon>Pseudomonadati</taxon>
        <taxon>Spirochaetota</taxon>
        <taxon>Spirochaetia</taxon>
        <taxon>Leptospirales</taxon>
        <taxon>Leptospiraceae</taxon>
        <taxon>Leptospira</taxon>
    </lineage>
</organism>
<dbReference type="AlphaFoldDB" id="A0A828YWR2"/>